<evidence type="ECO:0000313" key="2">
    <source>
        <dbReference type="Proteomes" id="UP001604277"/>
    </source>
</evidence>
<dbReference type="AlphaFoldDB" id="A0ABD1UX78"/>
<protein>
    <submittedName>
        <fullName evidence="1">Uncharacterized protein</fullName>
    </submittedName>
</protein>
<organism evidence="1 2">
    <name type="scientific">Forsythia ovata</name>
    <dbReference type="NCBI Taxonomy" id="205694"/>
    <lineage>
        <taxon>Eukaryota</taxon>
        <taxon>Viridiplantae</taxon>
        <taxon>Streptophyta</taxon>
        <taxon>Embryophyta</taxon>
        <taxon>Tracheophyta</taxon>
        <taxon>Spermatophyta</taxon>
        <taxon>Magnoliopsida</taxon>
        <taxon>eudicotyledons</taxon>
        <taxon>Gunneridae</taxon>
        <taxon>Pentapetalae</taxon>
        <taxon>asterids</taxon>
        <taxon>lamiids</taxon>
        <taxon>Lamiales</taxon>
        <taxon>Oleaceae</taxon>
        <taxon>Forsythieae</taxon>
        <taxon>Forsythia</taxon>
    </lineage>
</organism>
<accession>A0ABD1UX78</accession>
<sequence length="122" mass="13863">MAMLRGTTLSLLVNTRFVSTLVYRGPSRDIRSSREARDRMASKAESKRMIVDGVTEDEVPHLVRHPRHIEHPPTKVTVSPTIQVYLESVLSPCINLLWPDIDSLKEKQPTAFLDFLGTHYPP</sequence>
<dbReference type="EMBL" id="JBFOLJ010000006">
    <property type="protein sequence ID" value="KAL2529008.1"/>
    <property type="molecule type" value="Genomic_DNA"/>
</dbReference>
<dbReference type="Proteomes" id="UP001604277">
    <property type="component" value="Unassembled WGS sequence"/>
</dbReference>
<gene>
    <name evidence="1" type="ORF">Fot_21609</name>
</gene>
<proteinExistence type="predicted"/>
<keyword evidence="2" id="KW-1185">Reference proteome</keyword>
<name>A0ABD1UX78_9LAMI</name>
<comment type="caution">
    <text evidence="1">The sequence shown here is derived from an EMBL/GenBank/DDBJ whole genome shotgun (WGS) entry which is preliminary data.</text>
</comment>
<reference evidence="2" key="1">
    <citation type="submission" date="2024-07" db="EMBL/GenBank/DDBJ databases">
        <title>Two chromosome-level genome assemblies of Korean endemic species Abeliophyllum distichum and Forsythia ovata (Oleaceae).</title>
        <authorList>
            <person name="Jang H."/>
        </authorList>
    </citation>
    <scope>NUCLEOTIDE SEQUENCE [LARGE SCALE GENOMIC DNA]</scope>
</reference>
<evidence type="ECO:0000313" key="1">
    <source>
        <dbReference type="EMBL" id="KAL2529008.1"/>
    </source>
</evidence>